<evidence type="ECO:0000313" key="2">
    <source>
        <dbReference type="Proteomes" id="UP000002704"/>
    </source>
</evidence>
<sequence length="152" mass="16742">MRNGHAKRLSALNKIHVFYGGIPVRNGGESIITPRINRSVPMFTHVYSIQSLNAVVVAVLNRADGRTRYTPVSASSCHQSIKNDPQEDRLPLHKRPGVAVSPLMPTPAVRLRQQLPPVNSSKSIRDRLAQNQIKTLVVSRSAPVFPRQGIAV</sequence>
<accession>Q3KDJ1</accession>
<name>Q3KDJ1_PSEPF</name>
<reference evidence="1 2" key="1">
    <citation type="journal article" date="2009" name="Genome Biol.">
        <title>Genomic and genetic analyses of diversity and plant interactions of Pseudomonas fluorescens.</title>
        <authorList>
            <person name="Silby M.W."/>
            <person name="Cerdeno-Tarraga A.M."/>
            <person name="Vernikos G.S."/>
            <person name="Giddens S.R."/>
            <person name="Jackson R.W."/>
            <person name="Preston G.M."/>
            <person name="Zhang X.X."/>
            <person name="Moon C.D."/>
            <person name="Gehrig S.M."/>
            <person name="Godfrey S.A."/>
            <person name="Knight C.G."/>
            <person name="Malone J.G."/>
            <person name="Robinson Z."/>
            <person name="Spiers A.J."/>
            <person name="Harris S."/>
            <person name="Challis G.L."/>
            <person name="Yaxley A.M."/>
            <person name="Harris D."/>
            <person name="Seeger K."/>
            <person name="Murphy L."/>
            <person name="Rutter S."/>
            <person name="Squares R."/>
            <person name="Quail M.A."/>
            <person name="Saunders E."/>
            <person name="Mavromatis K."/>
            <person name="Brettin T.S."/>
            <person name="Bentley S.D."/>
            <person name="Hothersall J."/>
            <person name="Stephens E."/>
            <person name="Thomas C.M."/>
            <person name="Parkhill J."/>
            <person name="Levy S.B."/>
            <person name="Rainey P.B."/>
            <person name="Thomson N.R."/>
        </authorList>
    </citation>
    <scope>NUCLEOTIDE SEQUENCE [LARGE SCALE GENOMIC DNA]</scope>
    <source>
        <strain evidence="1 2">Pf0-1</strain>
    </source>
</reference>
<evidence type="ECO:0000313" key="1">
    <source>
        <dbReference type="EMBL" id="ABA74164.1"/>
    </source>
</evidence>
<protein>
    <submittedName>
        <fullName evidence="1">Uncharacterized protein</fullName>
    </submittedName>
</protein>
<gene>
    <name evidence="1" type="ordered locus">Pfl01_2423</name>
</gene>
<dbReference type="AlphaFoldDB" id="Q3KDJ1"/>
<dbReference type="Proteomes" id="UP000002704">
    <property type="component" value="Chromosome"/>
</dbReference>
<dbReference type="KEGG" id="pfo:Pfl01_2423"/>
<organism evidence="1 2">
    <name type="scientific">Pseudomonas fluorescens (strain Pf0-1)</name>
    <dbReference type="NCBI Taxonomy" id="205922"/>
    <lineage>
        <taxon>Bacteria</taxon>
        <taxon>Pseudomonadati</taxon>
        <taxon>Pseudomonadota</taxon>
        <taxon>Gammaproteobacteria</taxon>
        <taxon>Pseudomonadales</taxon>
        <taxon>Pseudomonadaceae</taxon>
        <taxon>Pseudomonas</taxon>
    </lineage>
</organism>
<dbReference type="HOGENOM" id="CLU_1720795_0_0_6"/>
<proteinExistence type="predicted"/>
<dbReference type="EMBL" id="CP000094">
    <property type="protein sequence ID" value="ABA74164.1"/>
    <property type="molecule type" value="Genomic_DNA"/>
</dbReference>